<reference evidence="2" key="1">
    <citation type="submission" date="2020-04" db="EMBL/GenBank/DDBJ databases">
        <authorList>
            <person name="Zhang T."/>
        </authorList>
    </citation>
    <scope>NUCLEOTIDE SEQUENCE</scope>
    <source>
        <strain evidence="2">HKST-UBA13</strain>
    </source>
</reference>
<reference evidence="2" key="2">
    <citation type="journal article" date="2021" name="Microbiome">
        <title>Successional dynamics and alternative stable states in a saline activated sludge microbial community over 9 years.</title>
        <authorList>
            <person name="Wang Y."/>
            <person name="Ye J."/>
            <person name="Ju F."/>
            <person name="Liu L."/>
            <person name="Boyd J.A."/>
            <person name="Deng Y."/>
            <person name="Parks D.H."/>
            <person name="Jiang X."/>
            <person name="Yin X."/>
            <person name="Woodcroft B.J."/>
            <person name="Tyson G.W."/>
            <person name="Hugenholtz P."/>
            <person name="Polz M.F."/>
            <person name="Zhang T."/>
        </authorList>
    </citation>
    <scope>NUCLEOTIDE SEQUENCE</scope>
    <source>
        <strain evidence="2">HKST-UBA13</strain>
    </source>
</reference>
<evidence type="ECO:0000256" key="1">
    <source>
        <dbReference type="SAM" id="Phobius"/>
    </source>
</evidence>
<keyword evidence="1" id="KW-0472">Membrane</keyword>
<accession>A0A955IAT9</accession>
<keyword evidence="1" id="KW-1133">Transmembrane helix</keyword>
<comment type="caution">
    <text evidence="2">The sequence shown here is derived from an EMBL/GenBank/DDBJ whole genome shotgun (WGS) entry which is preliminary data.</text>
</comment>
<protein>
    <submittedName>
        <fullName evidence="2">Uncharacterized protein</fullName>
    </submittedName>
</protein>
<dbReference type="EMBL" id="JAGQLJ010000059">
    <property type="protein sequence ID" value="MCA9381194.1"/>
    <property type="molecule type" value="Genomic_DNA"/>
</dbReference>
<proteinExistence type="predicted"/>
<dbReference type="AlphaFoldDB" id="A0A955IAT9"/>
<evidence type="ECO:0000313" key="2">
    <source>
        <dbReference type="EMBL" id="MCA9381194.1"/>
    </source>
</evidence>
<feature type="transmembrane region" description="Helical" evidence="1">
    <location>
        <begin position="104"/>
        <end position="130"/>
    </location>
</feature>
<gene>
    <name evidence="2" type="ORF">KC678_02925</name>
</gene>
<name>A0A955IAT9_9BACT</name>
<sequence>EQLNDELTYILPGATRTYEYTWQPNSFIYQEPIELHGDENMTLKPGDAKYDEAPVYKTIYSTKFDWSNLSKIKFGKYSASIQYSADNDSDFADLEARTEIVSFYFVPIQIIVPAVVLLVLFALVIFFIGWRSKRSKTKMTSSMSPAENNMQMQAPAQSAAMQPQANATNM</sequence>
<keyword evidence="1" id="KW-0812">Transmembrane</keyword>
<dbReference type="Proteomes" id="UP000775877">
    <property type="component" value="Unassembled WGS sequence"/>
</dbReference>
<feature type="non-terminal residue" evidence="2">
    <location>
        <position position="1"/>
    </location>
</feature>
<organism evidence="2 3">
    <name type="scientific">Candidatus Dojkabacteria bacterium</name>
    <dbReference type="NCBI Taxonomy" id="2099670"/>
    <lineage>
        <taxon>Bacteria</taxon>
        <taxon>Candidatus Dojkabacteria</taxon>
    </lineage>
</organism>
<evidence type="ECO:0000313" key="3">
    <source>
        <dbReference type="Proteomes" id="UP000775877"/>
    </source>
</evidence>